<feature type="signal peptide" evidence="2">
    <location>
        <begin position="1"/>
        <end position="17"/>
    </location>
</feature>
<evidence type="ECO:0000313" key="4">
    <source>
        <dbReference type="Proteomes" id="UP000494206"/>
    </source>
</evidence>
<dbReference type="AlphaFoldDB" id="A0A8S1E9C3"/>
<proteinExistence type="predicted"/>
<keyword evidence="4" id="KW-1185">Reference proteome</keyword>
<feature type="chain" id="PRO_5035779099" evidence="2">
    <location>
        <begin position="18"/>
        <end position="313"/>
    </location>
</feature>
<gene>
    <name evidence="3" type="ORF">CBOVIS_LOCUS1475</name>
</gene>
<evidence type="ECO:0000256" key="2">
    <source>
        <dbReference type="SAM" id="SignalP"/>
    </source>
</evidence>
<sequence>MRKPLTILLLMLAVCQARPNADDTLYDDIDENEVRQIDVDSSEVPKIPKLSSHEKWNMIRASGQDPMKRRRKNKNQTEPNKGRNRRDLLLAPWRIQQTVPKRPPPPAKKALALPVDVCPPKFDAITKGYNGRTYVFARERVYQIWYEDGLPQKASFLINELFAGGPRTVTAALTNNRSGVTVLFDGRTAYRFRWNRKLKRFQLGRNTPQPLPRNITITPQAGFEWADGNQVLLSGEHFIIYDAYWNLATFTGHTRRYFPNLPRDLLGIIYNSGDNVLLMYTKSNKLKVYNVKKFRVVQEYPLKLNEFVGCLSH</sequence>
<dbReference type="Gene3D" id="2.110.10.10">
    <property type="entry name" value="Hemopexin-like domain"/>
    <property type="match status" value="1"/>
</dbReference>
<feature type="region of interest" description="Disordered" evidence="1">
    <location>
        <begin position="62"/>
        <end position="86"/>
    </location>
</feature>
<dbReference type="Proteomes" id="UP000494206">
    <property type="component" value="Unassembled WGS sequence"/>
</dbReference>
<reference evidence="3 4" key="1">
    <citation type="submission" date="2020-04" db="EMBL/GenBank/DDBJ databases">
        <authorList>
            <person name="Laetsch R D."/>
            <person name="Stevens L."/>
            <person name="Kumar S."/>
            <person name="Blaxter L. M."/>
        </authorList>
    </citation>
    <scope>NUCLEOTIDE SEQUENCE [LARGE SCALE GENOMIC DNA]</scope>
</reference>
<accession>A0A8S1E9C3</accession>
<comment type="caution">
    <text evidence="3">The sequence shown here is derived from an EMBL/GenBank/DDBJ whole genome shotgun (WGS) entry which is preliminary data.</text>
</comment>
<keyword evidence="2" id="KW-0732">Signal</keyword>
<dbReference type="SUPFAM" id="SSF50923">
    <property type="entry name" value="Hemopexin-like domain"/>
    <property type="match status" value="1"/>
</dbReference>
<protein>
    <submittedName>
        <fullName evidence="3">Uncharacterized protein</fullName>
    </submittedName>
</protein>
<name>A0A8S1E9C3_9PELO</name>
<dbReference type="EMBL" id="CADEPM010000001">
    <property type="protein sequence ID" value="CAB3398164.1"/>
    <property type="molecule type" value="Genomic_DNA"/>
</dbReference>
<evidence type="ECO:0000256" key="1">
    <source>
        <dbReference type="SAM" id="MobiDB-lite"/>
    </source>
</evidence>
<dbReference type="InterPro" id="IPR036375">
    <property type="entry name" value="Hemopexin-like_dom_sf"/>
</dbReference>
<organism evidence="3 4">
    <name type="scientific">Caenorhabditis bovis</name>
    <dbReference type="NCBI Taxonomy" id="2654633"/>
    <lineage>
        <taxon>Eukaryota</taxon>
        <taxon>Metazoa</taxon>
        <taxon>Ecdysozoa</taxon>
        <taxon>Nematoda</taxon>
        <taxon>Chromadorea</taxon>
        <taxon>Rhabditida</taxon>
        <taxon>Rhabditina</taxon>
        <taxon>Rhabditomorpha</taxon>
        <taxon>Rhabditoidea</taxon>
        <taxon>Rhabditidae</taxon>
        <taxon>Peloderinae</taxon>
        <taxon>Caenorhabditis</taxon>
    </lineage>
</organism>
<evidence type="ECO:0000313" key="3">
    <source>
        <dbReference type="EMBL" id="CAB3398164.1"/>
    </source>
</evidence>
<dbReference type="OrthoDB" id="5822246at2759"/>